<evidence type="ECO:0000313" key="3">
    <source>
        <dbReference type="EMBL" id="GES10417.1"/>
    </source>
</evidence>
<dbReference type="InterPro" id="IPR034660">
    <property type="entry name" value="DinB/YfiT-like"/>
</dbReference>
<evidence type="ECO:0000313" key="4">
    <source>
        <dbReference type="Proteomes" id="UP000331127"/>
    </source>
</evidence>
<organism evidence="3 4">
    <name type="scientific">Acrocarpospora macrocephala</name>
    <dbReference type="NCBI Taxonomy" id="150177"/>
    <lineage>
        <taxon>Bacteria</taxon>
        <taxon>Bacillati</taxon>
        <taxon>Actinomycetota</taxon>
        <taxon>Actinomycetes</taxon>
        <taxon>Streptosporangiales</taxon>
        <taxon>Streptosporangiaceae</taxon>
        <taxon>Acrocarpospora</taxon>
    </lineage>
</organism>
<dbReference type="Pfam" id="PF07398">
    <property type="entry name" value="MDMPI_C"/>
    <property type="match status" value="1"/>
</dbReference>
<name>A0A5M3WMA3_9ACTN</name>
<dbReference type="NCBIfam" id="TIGR03083">
    <property type="entry name" value="maleylpyruvate isomerase family mycothiol-dependent enzyme"/>
    <property type="match status" value="1"/>
</dbReference>
<dbReference type="InterPro" id="IPR017517">
    <property type="entry name" value="Maleyloyr_isom"/>
</dbReference>
<accession>A0A5M3WMA3</accession>
<dbReference type="Proteomes" id="UP000331127">
    <property type="component" value="Unassembled WGS sequence"/>
</dbReference>
<evidence type="ECO:0000259" key="1">
    <source>
        <dbReference type="Pfam" id="PF07398"/>
    </source>
</evidence>
<reference evidence="3 4" key="1">
    <citation type="submission" date="2019-10" db="EMBL/GenBank/DDBJ databases">
        <title>Whole genome shotgun sequence of Acrocarpospora macrocephala NBRC 16266.</title>
        <authorList>
            <person name="Ichikawa N."/>
            <person name="Kimura A."/>
            <person name="Kitahashi Y."/>
            <person name="Komaki H."/>
            <person name="Oguchi A."/>
        </authorList>
    </citation>
    <scope>NUCLEOTIDE SEQUENCE [LARGE SCALE GENOMIC DNA]</scope>
    <source>
        <strain evidence="3 4">NBRC 16266</strain>
    </source>
</reference>
<feature type="domain" description="MDMPI C-terminal" evidence="1">
    <location>
        <begin position="163"/>
        <end position="257"/>
    </location>
</feature>
<protein>
    <recommendedName>
        <fullName evidence="5">Mycothiol-dependent maleylpyruvate isomerase metal-binding domain-containing protein</fullName>
    </recommendedName>
</protein>
<evidence type="ECO:0000259" key="2">
    <source>
        <dbReference type="Pfam" id="PF11716"/>
    </source>
</evidence>
<dbReference type="InterPro" id="IPR024344">
    <property type="entry name" value="MDMPI_metal-binding"/>
</dbReference>
<gene>
    <name evidence="3" type="ORF">Amac_040140</name>
</gene>
<proteinExistence type="predicted"/>
<dbReference type="SUPFAM" id="SSF109854">
    <property type="entry name" value="DinB/YfiT-like putative metalloenzymes"/>
    <property type="match status" value="1"/>
</dbReference>
<dbReference type="OrthoDB" id="3671213at2"/>
<dbReference type="GO" id="GO:0005886">
    <property type="term" value="C:plasma membrane"/>
    <property type="evidence" value="ECO:0007669"/>
    <property type="project" value="TreeGrafter"/>
</dbReference>
<dbReference type="PANTHER" id="PTHR40758:SF1">
    <property type="entry name" value="CONSERVED PROTEIN"/>
    <property type="match status" value="1"/>
</dbReference>
<dbReference type="Pfam" id="PF11716">
    <property type="entry name" value="MDMPI_N"/>
    <property type="match status" value="1"/>
</dbReference>
<sequence length="265" mass="29591">MVWNVGISWLPRGGTVKAWTHVARTDAIAAEVIRMAKAVRDRNPATPVPTCPAWDLRELVVHTGSIHRWVTAMVRDLTPTRYERAEMDLGIPELAGEHASWLEAGAAPLAEALRSQPPDAAMWSWGSDRHVRFWSRRQLHESVIHRVDAELALGIAPEIDESIAADGVEEFLDVLPYARWRPQLADLHGGGDSIAWQADTGAAWLITLTPEGFRYEHSSAPGDVTVRTATAADLMLLAWRRRSYQDYAVEGDVKLLQWWVDHSAI</sequence>
<keyword evidence="4" id="KW-1185">Reference proteome</keyword>
<comment type="caution">
    <text evidence="3">The sequence shown here is derived from an EMBL/GenBank/DDBJ whole genome shotgun (WGS) entry which is preliminary data.</text>
</comment>
<dbReference type="InterPro" id="IPR010872">
    <property type="entry name" value="MDMPI_C-term_domain"/>
</dbReference>
<dbReference type="AlphaFoldDB" id="A0A5M3WMA3"/>
<dbReference type="EMBL" id="BLAE01000021">
    <property type="protein sequence ID" value="GES10417.1"/>
    <property type="molecule type" value="Genomic_DNA"/>
</dbReference>
<evidence type="ECO:0008006" key="5">
    <source>
        <dbReference type="Google" id="ProtNLM"/>
    </source>
</evidence>
<feature type="domain" description="Mycothiol-dependent maleylpyruvate isomerase metal-binding" evidence="2">
    <location>
        <begin position="27"/>
        <end position="149"/>
    </location>
</feature>
<dbReference type="PANTHER" id="PTHR40758">
    <property type="entry name" value="CONSERVED PROTEIN"/>
    <property type="match status" value="1"/>
</dbReference>
<dbReference type="GO" id="GO:0046872">
    <property type="term" value="F:metal ion binding"/>
    <property type="evidence" value="ECO:0007669"/>
    <property type="project" value="InterPro"/>
</dbReference>